<reference evidence="1 2" key="1">
    <citation type="journal article" date="2013" name="Genome Biol.">
        <title>Genomic analysis reveals key aspects of prokaryotic symbiosis in the phototrophic consortium "Chlorochromatium aggregatum".</title>
        <authorList>
            <person name="Liu Z."/>
            <person name="Muller J."/>
            <person name="Li T."/>
            <person name="Alvey R.M."/>
            <person name="Vogl K."/>
            <person name="Frigaard N.U."/>
            <person name="Rockwell N.C."/>
            <person name="Boyd E.S."/>
            <person name="Tomsho L.P."/>
            <person name="Schuster S.C."/>
            <person name="Henke P."/>
            <person name="Rohde M."/>
            <person name="Overmann J."/>
            <person name="Bryant D.A."/>
        </authorList>
    </citation>
    <scope>NUCLEOTIDE SEQUENCE [LARGE SCALE GENOMIC DNA]</scope>
    <source>
        <strain evidence="1">CR</strain>
    </source>
</reference>
<dbReference type="AlphaFoldDB" id="U5N7Z0"/>
<name>U5N7Z0_9BURK</name>
<dbReference type="KEGG" id="cbx:Cenrod_1425"/>
<dbReference type="NCBIfam" id="TIGR02684">
    <property type="entry name" value="dnstrm_HI1420"/>
    <property type="match status" value="1"/>
</dbReference>
<dbReference type="EMBL" id="CP004885">
    <property type="protein sequence ID" value="AGX87512.1"/>
    <property type="molecule type" value="Genomic_DNA"/>
</dbReference>
<dbReference type="Proteomes" id="UP000017184">
    <property type="component" value="Chromosome"/>
</dbReference>
<accession>U5N7Z0</accession>
<evidence type="ECO:0000313" key="2">
    <source>
        <dbReference type="Proteomes" id="UP000017184"/>
    </source>
</evidence>
<proteinExistence type="predicted"/>
<dbReference type="InterPro" id="IPR014057">
    <property type="entry name" value="HI1420"/>
</dbReference>
<keyword evidence="2" id="KW-1185">Reference proteome</keyword>
<dbReference type="STRING" id="946483.Cenrod_1425"/>
<sequence length="85" mass="9219">MSHWKTRPFDAANYLTNEEEMAEYLSAVMEEGNTALLAAALGDIARARGMTQLARSTGLSSAFHAKVCTKAFPASVRRIPTPCSK</sequence>
<organism evidence="1 2">
    <name type="scientific">Candidatus Symbiobacter mobilis CR</name>
    <dbReference type="NCBI Taxonomy" id="946483"/>
    <lineage>
        <taxon>Bacteria</taxon>
        <taxon>Pseudomonadati</taxon>
        <taxon>Pseudomonadota</taxon>
        <taxon>Betaproteobacteria</taxon>
        <taxon>Burkholderiales</taxon>
        <taxon>Comamonadaceae</taxon>
    </lineage>
</organism>
<evidence type="ECO:0000313" key="1">
    <source>
        <dbReference type="EMBL" id="AGX87512.1"/>
    </source>
</evidence>
<dbReference type="Pfam" id="PF21716">
    <property type="entry name" value="dnstrm_HI1420"/>
    <property type="match status" value="1"/>
</dbReference>
<protein>
    <submittedName>
        <fullName evidence="1">Transcriptional regulator</fullName>
    </submittedName>
</protein>
<dbReference type="eggNOG" id="COG3636">
    <property type="taxonomic scope" value="Bacteria"/>
</dbReference>
<dbReference type="HOGENOM" id="CLU_2506602_0_0_4"/>
<gene>
    <name evidence="1" type="ORF">Cenrod_1425</name>
</gene>